<accession>A0ABR1G6Y1</accession>
<dbReference type="Proteomes" id="UP001363151">
    <property type="component" value="Unassembled WGS sequence"/>
</dbReference>
<dbReference type="SUPFAM" id="SSF63825">
    <property type="entry name" value="YWTD domain"/>
    <property type="match status" value="1"/>
</dbReference>
<sequence>MAVDYGGLAPSGVANPFEGGESSSESDEELVRLTPAPAAERSDPWTGFRRRAARIAAGLVAYAVVLTVVDVTRAAVDADAAAEDTRLRVSLPAAGAPMLLTATASFDRNDDCAYAVRYAPTAGSSLPALWTAATRTAASLDLYRLRPATAYAVELFRSCDADAPELVASATFASRATGFLRFDGAPYADVRGAPSWALGSLATFPGFEASHDKVFEGLFAVDAEGWVVWAYAACAPEAWDRTASGSVVVLSRAGGGCTGAVRRGDAPAAFEKLRADGETVDAATSRINVVAVDGTLEVQHLATCGGPPSNFSAVSHEARVLADGRIATTSYGVRVGAAATRDPDGTTISYGLVASSRIDVWDPATGAFETLYDLADFAPLPFGRTLSGRWNAVRASCGPQAEDALDYHHVSSVSVSETTGDFIVASRNLDAVWSLRADGSGARWKLDAAAFADAGDAFAAPHAARQLGDGSLLLVDDGNSRPGCAAAADDDLSPCYSRVARYEFDGSWRLAWAFAFPEAADSPAAKAKDVFNAVGGSVAPRDDGGYVVGFTSLADRDGAVPGGLVLDVDAAGNVAATAALPRDGSSSAFAQNAYRFVPWDSIAGESAASPLSGGAWELYKYAFAVGPGAAPRALDVAGAVLGPPEAVLNLGCDGRKASVDLAPHGPQLHWVGGAADRRRGARAREAAAALAAAHDDALRRGAAPGGDHLSLFVPDLAKPLAALVALDAPVLRRRSESFAHAAFDVEGHIYELVAPLAAEHDAWAPWAADECGDKHAILETPARLLELYAAAVADASDGVRAWAAARGHFPPLLAGVTVAVPSLADSADALGDLAKIAGLAKLPPRAACAGAAVAVKIANSDATVALRFAPSAAASAAAAAAESDARGLRSRDDWGGWSHWLDRHVGLKYVPGGDEDAACDVSRRVSAALESRAVAQRTAYDFGPSGELHWYVAYGPTAVEYHVRDCVAATTNGNAEVCMCAPTNNDADYAALTGGLSCYDPPANAGTTRGVDDDGAT</sequence>
<name>A0ABR1G6Y1_AURAN</name>
<feature type="region of interest" description="Disordered" evidence="1">
    <location>
        <begin position="1"/>
        <end position="43"/>
    </location>
</feature>
<protein>
    <recommendedName>
        <fullName evidence="4">Fibronectin type-III domain-containing protein</fullName>
    </recommendedName>
</protein>
<gene>
    <name evidence="2" type="ORF">SO694_0004109</name>
</gene>
<proteinExistence type="predicted"/>
<reference evidence="2 3" key="1">
    <citation type="submission" date="2024-03" db="EMBL/GenBank/DDBJ databases">
        <title>Aureococcus anophagefferens CCMP1851 and Kratosvirus quantuckense: Draft genome of a second virus-susceptible host strain in the model system.</title>
        <authorList>
            <person name="Chase E."/>
            <person name="Truchon A.R."/>
            <person name="Schepens W."/>
            <person name="Wilhelm S.W."/>
        </authorList>
    </citation>
    <scope>NUCLEOTIDE SEQUENCE [LARGE SCALE GENOMIC DNA]</scope>
    <source>
        <strain evidence="2 3">CCMP1851</strain>
    </source>
</reference>
<keyword evidence="3" id="KW-1185">Reference proteome</keyword>
<comment type="caution">
    <text evidence="2">The sequence shown here is derived from an EMBL/GenBank/DDBJ whole genome shotgun (WGS) entry which is preliminary data.</text>
</comment>
<evidence type="ECO:0000313" key="2">
    <source>
        <dbReference type="EMBL" id="KAK7248752.1"/>
    </source>
</evidence>
<organism evidence="2 3">
    <name type="scientific">Aureococcus anophagefferens</name>
    <name type="common">Harmful bloom alga</name>
    <dbReference type="NCBI Taxonomy" id="44056"/>
    <lineage>
        <taxon>Eukaryota</taxon>
        <taxon>Sar</taxon>
        <taxon>Stramenopiles</taxon>
        <taxon>Ochrophyta</taxon>
        <taxon>Pelagophyceae</taxon>
        <taxon>Pelagomonadales</taxon>
        <taxon>Pelagomonadaceae</taxon>
        <taxon>Aureococcus</taxon>
    </lineage>
</organism>
<dbReference type="EMBL" id="JBBJCI010000086">
    <property type="protein sequence ID" value="KAK7248752.1"/>
    <property type="molecule type" value="Genomic_DNA"/>
</dbReference>
<evidence type="ECO:0000256" key="1">
    <source>
        <dbReference type="SAM" id="MobiDB-lite"/>
    </source>
</evidence>
<evidence type="ECO:0000313" key="3">
    <source>
        <dbReference type="Proteomes" id="UP001363151"/>
    </source>
</evidence>
<evidence type="ECO:0008006" key="4">
    <source>
        <dbReference type="Google" id="ProtNLM"/>
    </source>
</evidence>